<dbReference type="KEGG" id="mif:Metin_0101"/>
<keyword evidence="1" id="KW-0472">Membrane</keyword>
<keyword evidence="1" id="KW-0812">Transmembrane</keyword>
<dbReference type="Gene3D" id="2.60.40.10">
    <property type="entry name" value="Immunoglobulins"/>
    <property type="match status" value="1"/>
</dbReference>
<name>D5VQC0_METIM</name>
<feature type="transmembrane region" description="Helical" evidence="1">
    <location>
        <begin position="522"/>
        <end position="543"/>
    </location>
</feature>
<dbReference type="RefSeq" id="WP_013099519.1">
    <property type="nucleotide sequence ID" value="NC_014122.1"/>
</dbReference>
<protein>
    <recommendedName>
        <fullName evidence="4">CARDB domain-containing protein</fullName>
    </recommendedName>
</protein>
<proteinExistence type="predicted"/>
<dbReference type="eggNOG" id="arCOG02079">
    <property type="taxonomic scope" value="Archaea"/>
</dbReference>
<evidence type="ECO:0008006" key="4">
    <source>
        <dbReference type="Google" id="ProtNLM"/>
    </source>
</evidence>
<dbReference type="GeneID" id="9131100"/>
<gene>
    <name evidence="2" type="ordered locus">Metin_0101</name>
</gene>
<dbReference type="AlphaFoldDB" id="D5VQC0"/>
<evidence type="ECO:0000313" key="3">
    <source>
        <dbReference type="Proteomes" id="UP000002061"/>
    </source>
</evidence>
<evidence type="ECO:0000256" key="1">
    <source>
        <dbReference type="SAM" id="Phobius"/>
    </source>
</evidence>
<dbReference type="PANTHER" id="PTHR35902:SF3">
    <property type="entry name" value="NPCBM-ASSOCIATED, NEW3 DOMAIN OF ALPHA-GALACTOSIDASE"/>
    <property type="match status" value="1"/>
</dbReference>
<evidence type="ECO:0000313" key="2">
    <source>
        <dbReference type="EMBL" id="ADG12773.1"/>
    </source>
</evidence>
<dbReference type="InterPro" id="IPR013783">
    <property type="entry name" value="Ig-like_fold"/>
</dbReference>
<accession>D5VQC0</accession>
<dbReference type="EMBL" id="CP002009">
    <property type="protein sequence ID" value="ADG12773.1"/>
    <property type="molecule type" value="Genomic_DNA"/>
</dbReference>
<keyword evidence="1" id="KW-1133">Transmembrane helix</keyword>
<reference evidence="2" key="1">
    <citation type="submission" date="2010-04" db="EMBL/GenBank/DDBJ databases">
        <title>Complete sequence of Methanocaldococcus infernus ME.</title>
        <authorList>
            <consortium name="US DOE Joint Genome Institute"/>
            <person name="Lucas S."/>
            <person name="Copeland A."/>
            <person name="Lapidus A."/>
            <person name="Cheng J.-F."/>
            <person name="Bruce D."/>
            <person name="Goodwin L."/>
            <person name="Pitluck S."/>
            <person name="Munk A.C."/>
            <person name="Detter J.C."/>
            <person name="Han C."/>
            <person name="Tapia R."/>
            <person name="Land M."/>
            <person name="Hauser L."/>
            <person name="Kyrpides N."/>
            <person name="Mikhailova N."/>
            <person name="Sieprawska-Lupa M."/>
            <person name="Whitman W.B."/>
            <person name="Woyke T."/>
        </authorList>
    </citation>
    <scope>NUCLEOTIDE SEQUENCE [LARGE SCALE GENOMIC DNA]</scope>
    <source>
        <strain evidence="2">ME</strain>
    </source>
</reference>
<keyword evidence="3" id="KW-1185">Reference proteome</keyword>
<dbReference type="STRING" id="573063.Metin_0101"/>
<dbReference type="OrthoDB" id="56770at2157"/>
<dbReference type="PANTHER" id="PTHR35902">
    <property type="entry name" value="S-LAYER DOMAIN-LIKE PROTEIN-RELATED"/>
    <property type="match status" value="1"/>
</dbReference>
<sequence length="551" mass="62178">MRKYLVAFLLLLLPSALALQIFEPEYNPKVIHPGDDVDLWVKVYNDNYNDNYEIRNLIISIEPYYPFELKQVNPKKGVCVVDQLDSGESYVAYFKLHVNENAESGEYKIKIHVSYYLVNKDSGDKYYYNYSKIFYLPVYGEANFIVSGNFSLVPAKTMVVPLTIKNAGKGKAKDVSVYVGYRLETEEVGSYSKTTVVYSTTISENNREIVPTPIPLNFSLIYPVGESKFYIPTLKPGESRTVLVKLYTSPKTFEGSYPLPIVITWTDESGVKRAELLYVGAYVKGDIILDVSNVVTSPKEIKPGDSYVRIDVTIANNGHAEAKDVKLKLITQEPFRDSWSNCNFKGIGNLLPGAIRTVSFYIDVDKYAEAKHYKLPLEISYLDPENNKHKELEYIDIYIKPKPLFEILTKEFNVSAGKDNTIKIKIKNIGNEKAIRVRISAIKTSGQPFDYPQKSDTIGTLYPNQTGVGALVVSVDKNAISKPYRITLEIRCAGDPDQGDDNVYVYQEPIILNVKRGSSSNILYILGLVVIILAVVIGGYKLLRKRKENEE</sequence>
<organism evidence="2 3">
    <name type="scientific">Methanocaldococcus infernus (strain DSM 11812 / JCM 15783 / ME)</name>
    <dbReference type="NCBI Taxonomy" id="573063"/>
    <lineage>
        <taxon>Archaea</taxon>
        <taxon>Methanobacteriati</taxon>
        <taxon>Methanobacteriota</taxon>
        <taxon>Methanomada group</taxon>
        <taxon>Methanococci</taxon>
        <taxon>Methanococcales</taxon>
        <taxon>Methanocaldococcaceae</taxon>
        <taxon>Methanocaldococcus</taxon>
    </lineage>
</organism>
<dbReference type="HOGENOM" id="CLU_036466_0_0_2"/>
<dbReference type="Proteomes" id="UP000002061">
    <property type="component" value="Chromosome"/>
</dbReference>